<proteinExistence type="predicted"/>
<reference evidence="1 2" key="1">
    <citation type="submission" date="2017-06" db="EMBL/GenBank/DDBJ databases">
        <title>Aedes aegypti genome working group (AGWG) sequencing and assembly.</title>
        <authorList>
            <consortium name="Aedes aegypti Genome Working Group (AGWG)"/>
            <person name="Matthews B.J."/>
        </authorList>
    </citation>
    <scope>NUCLEOTIDE SEQUENCE [LARGE SCALE GENOMIC DNA]</scope>
    <source>
        <strain evidence="1 2">LVP_AGWG</strain>
    </source>
</reference>
<dbReference type="AlphaFoldDB" id="A0A6I8TQX6"/>
<organism evidence="1 2">
    <name type="scientific">Aedes aegypti</name>
    <name type="common">Yellowfever mosquito</name>
    <name type="synonym">Culex aegypti</name>
    <dbReference type="NCBI Taxonomy" id="7159"/>
    <lineage>
        <taxon>Eukaryota</taxon>
        <taxon>Metazoa</taxon>
        <taxon>Ecdysozoa</taxon>
        <taxon>Arthropoda</taxon>
        <taxon>Hexapoda</taxon>
        <taxon>Insecta</taxon>
        <taxon>Pterygota</taxon>
        <taxon>Neoptera</taxon>
        <taxon>Endopterygota</taxon>
        <taxon>Diptera</taxon>
        <taxon>Nematocera</taxon>
        <taxon>Culicoidea</taxon>
        <taxon>Culicidae</taxon>
        <taxon>Culicinae</taxon>
        <taxon>Aedini</taxon>
        <taxon>Aedes</taxon>
        <taxon>Stegomyia</taxon>
    </lineage>
</organism>
<evidence type="ECO:0000313" key="1">
    <source>
        <dbReference type="EnsemblMetazoa" id="AAEL017295-PB"/>
    </source>
</evidence>
<dbReference type="EnsemblMetazoa" id="AAEL017295-RB">
    <property type="protein sequence ID" value="AAEL017295-PB"/>
    <property type="gene ID" value="AAEL017295"/>
</dbReference>
<dbReference type="InParanoid" id="A0A6I8TQX6"/>
<dbReference type="FunCoup" id="A0A6I8TQX6">
    <property type="interactions" value="4"/>
</dbReference>
<reference evidence="1" key="2">
    <citation type="submission" date="2020-05" db="UniProtKB">
        <authorList>
            <consortium name="EnsemblMetazoa"/>
        </authorList>
    </citation>
    <scope>IDENTIFICATION</scope>
    <source>
        <strain evidence="1">LVP_AGWG</strain>
    </source>
</reference>
<evidence type="ECO:0000313" key="2">
    <source>
        <dbReference type="Proteomes" id="UP000008820"/>
    </source>
</evidence>
<accession>A0A6I8TQX6</accession>
<dbReference type="Proteomes" id="UP000008820">
    <property type="component" value="Chromosome 2"/>
</dbReference>
<protein>
    <submittedName>
        <fullName evidence="1">Uncharacterized protein</fullName>
    </submittedName>
</protein>
<sequence>MNRLQSNFFPFVRFFGWLGYGYSLNYGQSSFRWWLRLILSTIGLACVLNARIPHLTNLFGPWNDFFKFFAYSLVYIVAFIESWNGSGRLQDIWDRIENIHNHMCRLTQEMLLRMIFKNFRRTYFLLMVSVVLLGIFSMLVHVTVIANVIEDNYYKCKYNIELAFVKFFIEIRHFQLILYVNLQTVFLEEIGNQIDICANENFLGRLHRLHSVTKIYMKLSFLNDDIHLSYEMSLVMFVSVWHFEMLANSYWFVDSITLYGTAMYVSQIFALLLNSASLILMHIFCEELRNVYQLVRAKINNLRLHPVVCAGYSYQLITCCTNQFMIRRIGMFAMGCFEVSYYPIVSPVHT</sequence>
<keyword evidence="2" id="KW-1185">Reference proteome</keyword>
<gene>
    <name evidence="1" type="primary">23687715</name>
</gene>
<name>A0A6I8TQX6_AEDAE</name>